<dbReference type="GO" id="GO:0055052">
    <property type="term" value="C:ATP-binding cassette (ABC) transporter complex, substrate-binding subunit-containing"/>
    <property type="evidence" value="ECO:0007669"/>
    <property type="project" value="TreeGrafter"/>
</dbReference>
<accession>T1C2L7</accession>
<feature type="domain" description="ABC transporter" evidence="4">
    <location>
        <begin position="20"/>
        <end position="132"/>
    </location>
</feature>
<organism evidence="5">
    <name type="scientific">mine drainage metagenome</name>
    <dbReference type="NCBI Taxonomy" id="410659"/>
    <lineage>
        <taxon>unclassified sequences</taxon>
        <taxon>metagenomes</taxon>
        <taxon>ecological metagenomes</taxon>
    </lineage>
</organism>
<dbReference type="SUPFAM" id="SSF52540">
    <property type="entry name" value="P-loop containing nucleoside triphosphate hydrolases"/>
    <property type="match status" value="1"/>
</dbReference>
<feature type="non-terminal residue" evidence="5">
    <location>
        <position position="133"/>
    </location>
</feature>
<evidence type="ECO:0000259" key="4">
    <source>
        <dbReference type="Pfam" id="PF00005"/>
    </source>
</evidence>
<evidence type="ECO:0000313" key="5">
    <source>
        <dbReference type="EMBL" id="EQD79691.1"/>
    </source>
</evidence>
<dbReference type="PANTHER" id="PTHR43875:SF15">
    <property type="entry name" value="TREHALOSE IMPORT ATP-BINDING PROTEIN SUGC"/>
    <property type="match status" value="1"/>
</dbReference>
<dbReference type="EMBL" id="AUZY01000060">
    <property type="protein sequence ID" value="EQD79691.1"/>
    <property type="molecule type" value="Genomic_DNA"/>
</dbReference>
<name>T1C2L7_9ZZZZ</name>
<dbReference type="InterPro" id="IPR047641">
    <property type="entry name" value="ABC_transpr_MalK/UgpC-like"/>
</dbReference>
<keyword evidence="3" id="KW-0472">Membrane</keyword>
<dbReference type="GO" id="GO:0016887">
    <property type="term" value="F:ATP hydrolysis activity"/>
    <property type="evidence" value="ECO:0007669"/>
    <property type="project" value="InterPro"/>
</dbReference>
<evidence type="ECO:0000256" key="2">
    <source>
        <dbReference type="ARBA" id="ARBA00022967"/>
    </source>
</evidence>
<reference evidence="5" key="2">
    <citation type="journal article" date="2014" name="ISME J.">
        <title>Microbial stratification in low pH oxic and suboxic macroscopic growths along an acid mine drainage.</title>
        <authorList>
            <person name="Mendez-Garcia C."/>
            <person name="Mesa V."/>
            <person name="Sprenger R.R."/>
            <person name="Richter M."/>
            <person name="Diez M.S."/>
            <person name="Solano J."/>
            <person name="Bargiela R."/>
            <person name="Golyshina O.V."/>
            <person name="Manteca A."/>
            <person name="Ramos J.L."/>
            <person name="Gallego J.R."/>
            <person name="Llorente I."/>
            <person name="Martins Dos Santos V.A."/>
            <person name="Jensen O.N."/>
            <person name="Pelaez A.I."/>
            <person name="Sanchez J."/>
            <person name="Ferrer M."/>
        </authorList>
    </citation>
    <scope>NUCLEOTIDE SEQUENCE</scope>
</reference>
<dbReference type="InterPro" id="IPR027417">
    <property type="entry name" value="P-loop_NTPase"/>
</dbReference>
<proteinExistence type="predicted"/>
<gene>
    <name evidence="5" type="ORF">B1B_00077</name>
</gene>
<evidence type="ECO:0000256" key="3">
    <source>
        <dbReference type="ARBA" id="ARBA00023136"/>
    </source>
</evidence>
<evidence type="ECO:0000256" key="1">
    <source>
        <dbReference type="ARBA" id="ARBA00022475"/>
    </source>
</evidence>
<dbReference type="PANTHER" id="PTHR43875">
    <property type="entry name" value="MALTODEXTRIN IMPORT ATP-BINDING PROTEIN MSMX"/>
    <property type="match status" value="1"/>
</dbReference>
<dbReference type="InterPro" id="IPR003439">
    <property type="entry name" value="ABC_transporter-like_ATP-bd"/>
</dbReference>
<reference evidence="5" key="1">
    <citation type="submission" date="2013-08" db="EMBL/GenBank/DDBJ databases">
        <authorList>
            <person name="Mendez C."/>
            <person name="Richter M."/>
            <person name="Ferrer M."/>
            <person name="Sanchez J."/>
        </authorList>
    </citation>
    <scope>NUCLEOTIDE SEQUENCE</scope>
</reference>
<keyword evidence="2" id="KW-1278">Translocase</keyword>
<dbReference type="GO" id="GO:0005524">
    <property type="term" value="F:ATP binding"/>
    <property type="evidence" value="ECO:0007669"/>
    <property type="project" value="InterPro"/>
</dbReference>
<keyword evidence="1" id="KW-1003">Cell membrane</keyword>
<sequence length="133" mass="14822">MNTKLKLEKIYKRYGSKTVLDALDLEVEEGEFMVVLGPSGMGKSTLLRVIVGIEDLTAGRVIVDGTDVSDLPPNKRNIAMVFQNYALYPNMTAYKNIAFPLKMNKMPPGKIQKKVSEIAETLKIADIMDRDIS</sequence>
<protein>
    <submittedName>
        <fullName evidence="5">Sugar ABC transporter 1, ATP binding protein</fullName>
    </submittedName>
</protein>
<dbReference type="Gene3D" id="3.40.50.300">
    <property type="entry name" value="P-loop containing nucleotide triphosphate hydrolases"/>
    <property type="match status" value="1"/>
</dbReference>
<dbReference type="AlphaFoldDB" id="T1C2L7"/>
<dbReference type="Pfam" id="PF00005">
    <property type="entry name" value="ABC_tran"/>
    <property type="match status" value="1"/>
</dbReference>
<comment type="caution">
    <text evidence="5">The sequence shown here is derived from an EMBL/GenBank/DDBJ whole genome shotgun (WGS) entry which is preliminary data.</text>
</comment>